<dbReference type="PANTHER" id="PTHR32099:SF106">
    <property type="entry name" value="GNK2-HOMOLOGOUS DOMAIN-CONTAINING PROTEIN"/>
    <property type="match status" value="1"/>
</dbReference>
<dbReference type="CDD" id="cd23509">
    <property type="entry name" value="Gnk2-like"/>
    <property type="match status" value="1"/>
</dbReference>
<dbReference type="STRING" id="4572.M7YM73"/>
<sequence>MEEAGSHSHIVLVTLALALVLLSPCAAAYPLLVCGSTGEFTANSTYQANLGILAAALPNNASSSPDLFATGAVGAVPDQVSALALCRGDANATACSGCLAAAFHDAQNTCAYAKDAAIYYDPCTLYYSNTPFLSSVDNVRSRTQMNGQNVTSDPSRFNRRVAALVDATADYAAYNSTRRFG</sequence>
<reference evidence="1" key="1">
    <citation type="journal article" date="2013" name="Nature">
        <title>Draft genome of the wheat A-genome progenitor Triticum urartu.</title>
        <authorList>
            <person name="Ling H.Q."/>
            <person name="Zhao S."/>
            <person name="Liu D."/>
            <person name="Wang J."/>
            <person name="Sun H."/>
            <person name="Zhang C."/>
            <person name="Fan H."/>
            <person name="Li D."/>
            <person name="Dong L."/>
            <person name="Tao Y."/>
            <person name="Gao C."/>
            <person name="Wu H."/>
            <person name="Li Y."/>
            <person name="Cui Y."/>
            <person name="Guo X."/>
            <person name="Zheng S."/>
            <person name="Wang B."/>
            <person name="Yu K."/>
            <person name="Liang Q."/>
            <person name="Yang W."/>
            <person name="Lou X."/>
            <person name="Chen J."/>
            <person name="Feng M."/>
            <person name="Jian J."/>
            <person name="Zhang X."/>
            <person name="Luo G."/>
            <person name="Jiang Y."/>
            <person name="Liu J."/>
            <person name="Wang Z."/>
            <person name="Sha Y."/>
            <person name="Zhang B."/>
            <person name="Wu H."/>
            <person name="Tang D."/>
            <person name="Shen Q."/>
            <person name="Xue P."/>
            <person name="Zou S."/>
            <person name="Wang X."/>
            <person name="Liu X."/>
            <person name="Wang F."/>
            <person name="Yang Y."/>
            <person name="An X."/>
            <person name="Dong Z."/>
            <person name="Zhang K."/>
            <person name="Zhang X."/>
            <person name="Luo M.C."/>
            <person name="Dvorak J."/>
            <person name="Tong Y."/>
            <person name="Wang J."/>
            <person name="Yang H."/>
            <person name="Li Z."/>
            <person name="Wang D."/>
            <person name="Zhang A."/>
            <person name="Wang J."/>
        </authorList>
    </citation>
    <scope>NUCLEOTIDE SEQUENCE</scope>
</reference>
<evidence type="ECO:0000313" key="1">
    <source>
        <dbReference type="EMBL" id="EMS48447.1"/>
    </source>
</evidence>
<dbReference type="PANTHER" id="PTHR32099">
    <property type="entry name" value="CYSTEINE-RICH REPEAT SECRETORY PROTEIN"/>
    <property type="match status" value="1"/>
</dbReference>
<dbReference type="InterPro" id="IPR038408">
    <property type="entry name" value="GNK2_sf"/>
</dbReference>
<dbReference type="PROSITE" id="PS51473">
    <property type="entry name" value="GNK2"/>
    <property type="match status" value="1"/>
</dbReference>
<dbReference type="AlphaFoldDB" id="M7YM73"/>
<dbReference type="Pfam" id="PF01657">
    <property type="entry name" value="Stress-antifung"/>
    <property type="match status" value="1"/>
</dbReference>
<dbReference type="Gene3D" id="3.30.430.20">
    <property type="entry name" value="Gnk2 domain, C-X8-C-X2-C motif"/>
    <property type="match status" value="1"/>
</dbReference>
<organism evidence="1">
    <name type="scientific">Triticum urartu</name>
    <name type="common">Red wild einkorn</name>
    <name type="synonym">Crithodium urartu</name>
    <dbReference type="NCBI Taxonomy" id="4572"/>
    <lineage>
        <taxon>Eukaryota</taxon>
        <taxon>Viridiplantae</taxon>
        <taxon>Streptophyta</taxon>
        <taxon>Embryophyta</taxon>
        <taxon>Tracheophyta</taxon>
        <taxon>Spermatophyta</taxon>
        <taxon>Magnoliopsida</taxon>
        <taxon>Liliopsida</taxon>
        <taxon>Poales</taxon>
        <taxon>Poaceae</taxon>
        <taxon>BOP clade</taxon>
        <taxon>Pooideae</taxon>
        <taxon>Triticodae</taxon>
        <taxon>Triticeae</taxon>
        <taxon>Triticinae</taxon>
        <taxon>Triticum</taxon>
    </lineage>
</organism>
<proteinExistence type="predicted"/>
<dbReference type="InterPro" id="IPR002902">
    <property type="entry name" value="GNK2"/>
</dbReference>
<gene>
    <name evidence="1" type="ORF">TRIUR3_32267</name>
</gene>
<accession>M7YM73</accession>
<dbReference type="eggNOG" id="ENOG502QWDY">
    <property type="taxonomic scope" value="Eukaryota"/>
</dbReference>
<dbReference type="EMBL" id="KD250884">
    <property type="protein sequence ID" value="EMS48447.1"/>
    <property type="molecule type" value="Genomic_DNA"/>
</dbReference>
<name>M7YM73_TRIUA</name>
<dbReference type="FunFam" id="3.30.430.20:FF:000004">
    <property type="entry name" value="Receptor-like serine-threonine protein kinase"/>
    <property type="match status" value="1"/>
</dbReference>
<protein>
    <submittedName>
        <fullName evidence="1">Uncharacterized protein</fullName>
    </submittedName>
</protein>
<dbReference type="OMA" id="IGWHENC"/>